<proteinExistence type="predicted"/>
<protein>
    <submittedName>
        <fullName evidence="2">Uncharacterized protein</fullName>
    </submittedName>
</protein>
<evidence type="ECO:0000313" key="2">
    <source>
        <dbReference type="EMBL" id="KKR11650.1"/>
    </source>
</evidence>
<evidence type="ECO:0000256" key="1">
    <source>
        <dbReference type="SAM" id="Phobius"/>
    </source>
</evidence>
<comment type="caution">
    <text evidence="2">The sequence shown here is derived from an EMBL/GenBank/DDBJ whole genome shotgun (WGS) entry which is preliminary data.</text>
</comment>
<accession>A0A0G0QMR1</accession>
<dbReference type="STRING" id="1618550.UT39_C0004G0009"/>
<keyword evidence="1" id="KW-0812">Transmembrane</keyword>
<keyword evidence="1" id="KW-0472">Membrane</keyword>
<evidence type="ECO:0000313" key="3">
    <source>
        <dbReference type="Proteomes" id="UP000034246"/>
    </source>
</evidence>
<keyword evidence="1" id="KW-1133">Transmembrane helix</keyword>
<organism evidence="2 3">
    <name type="scientific">Candidatus Woesebacteria bacterium GW2011_GWA1_39_21</name>
    <dbReference type="NCBI Taxonomy" id="1618550"/>
    <lineage>
        <taxon>Bacteria</taxon>
        <taxon>Candidatus Woeseibacteriota</taxon>
    </lineage>
</organism>
<dbReference type="AlphaFoldDB" id="A0A0G0QMR1"/>
<gene>
    <name evidence="2" type="ORF">UT39_C0004G0009</name>
</gene>
<sequence length="235" mass="25969">MQKINWRKFFSNPTHIGLVLIGLLLSIVVVSLVFGRNKKSTTQISEDQIQIVKGEEIITINQNGLVEYRSKDKVYSEYWDASQINSFFSLMEQKARNYLTHKVSGGDCGYKVFMYLDGKSVTVCVDSNDGEVADIVEPILIKYSDINVSDLFGNGDDDEDGGDDEFSGVVDFPTSTPTVASIVTPTPTPYSVYNTNTNYAPVKADCDTWSSSIVKNRAIISNTFCTVNTTPTPVP</sequence>
<reference evidence="2 3" key="1">
    <citation type="journal article" date="2015" name="Nature">
        <title>rRNA introns, odd ribosomes, and small enigmatic genomes across a large radiation of phyla.</title>
        <authorList>
            <person name="Brown C.T."/>
            <person name="Hug L.A."/>
            <person name="Thomas B.C."/>
            <person name="Sharon I."/>
            <person name="Castelle C.J."/>
            <person name="Singh A."/>
            <person name="Wilkins M.J."/>
            <person name="Williams K.H."/>
            <person name="Banfield J.F."/>
        </authorList>
    </citation>
    <scope>NUCLEOTIDE SEQUENCE [LARGE SCALE GENOMIC DNA]</scope>
</reference>
<dbReference type="Proteomes" id="UP000034246">
    <property type="component" value="Unassembled WGS sequence"/>
</dbReference>
<feature type="transmembrane region" description="Helical" evidence="1">
    <location>
        <begin position="15"/>
        <end position="35"/>
    </location>
</feature>
<name>A0A0G0QMR1_9BACT</name>
<dbReference type="EMBL" id="LBWP01000004">
    <property type="protein sequence ID" value="KKR11650.1"/>
    <property type="molecule type" value="Genomic_DNA"/>
</dbReference>